<comment type="caution">
    <text evidence="1">The sequence shown here is derived from an EMBL/GenBank/DDBJ whole genome shotgun (WGS) entry which is preliminary data.</text>
</comment>
<evidence type="ECO:0000313" key="2">
    <source>
        <dbReference type="Proteomes" id="UP000290218"/>
    </source>
</evidence>
<organism evidence="1 2">
    <name type="scientific">Oleiharenicola lentus</name>
    <dbReference type="NCBI Taxonomy" id="2508720"/>
    <lineage>
        <taxon>Bacteria</taxon>
        <taxon>Pseudomonadati</taxon>
        <taxon>Verrucomicrobiota</taxon>
        <taxon>Opitutia</taxon>
        <taxon>Opitutales</taxon>
        <taxon>Opitutaceae</taxon>
        <taxon>Oleiharenicola</taxon>
    </lineage>
</organism>
<gene>
    <name evidence="1" type="ORF">ESB00_14490</name>
</gene>
<evidence type="ECO:0000313" key="1">
    <source>
        <dbReference type="EMBL" id="RXK52917.1"/>
    </source>
</evidence>
<dbReference type="EMBL" id="SDHX01000002">
    <property type="protein sequence ID" value="RXK52917.1"/>
    <property type="molecule type" value="Genomic_DNA"/>
</dbReference>
<proteinExistence type="predicted"/>
<evidence type="ECO:0008006" key="3">
    <source>
        <dbReference type="Google" id="ProtNLM"/>
    </source>
</evidence>
<dbReference type="InterPro" id="IPR029063">
    <property type="entry name" value="SAM-dependent_MTases_sf"/>
</dbReference>
<sequence length="218" mass="24978">MTTKEVALLQRYLLKADSYLEYGSGRSTALASSISSIRHIVSVESDVKFVEEHVAIHPEVKQAIADDRLRFDFVNIGPTGLWGHPTDKSKRHMWPSYPLGCLQERRWNLVLVDGRFRVACCLAAALELPPESIILLHDFYRPEYHFVLKFMEQVTREDNLVQLRLRANANRAAVQSAIGNYQYIPGDCTKSRVIFRKIKQKLGMKDYQNAPTRESQQG</sequence>
<dbReference type="AlphaFoldDB" id="A0A4Q1C3I9"/>
<accession>A0A4Q1C3I9</accession>
<dbReference type="OrthoDB" id="938855at2"/>
<dbReference type="Gene3D" id="3.40.50.150">
    <property type="entry name" value="Vaccinia Virus protein VP39"/>
    <property type="match status" value="1"/>
</dbReference>
<name>A0A4Q1C3I9_9BACT</name>
<keyword evidence="2" id="KW-1185">Reference proteome</keyword>
<dbReference type="Proteomes" id="UP000290218">
    <property type="component" value="Unassembled WGS sequence"/>
</dbReference>
<dbReference type="RefSeq" id="WP_129048507.1">
    <property type="nucleotide sequence ID" value="NZ_SDHX01000002.1"/>
</dbReference>
<protein>
    <recommendedName>
        <fullName evidence="3">Class I SAM-dependent methyltransferase</fullName>
    </recommendedName>
</protein>
<reference evidence="1 2" key="1">
    <citation type="submission" date="2019-01" db="EMBL/GenBank/DDBJ databases">
        <title>Lacunisphaera sp. strain TWA-58.</title>
        <authorList>
            <person name="Chen W.-M."/>
        </authorList>
    </citation>
    <scope>NUCLEOTIDE SEQUENCE [LARGE SCALE GENOMIC DNA]</scope>
    <source>
        <strain evidence="1 2">TWA-58</strain>
    </source>
</reference>